<dbReference type="AlphaFoldDB" id="A0A2W1MY85"/>
<dbReference type="EMBL" id="QKSB01000009">
    <property type="protein sequence ID" value="PZE16334.1"/>
    <property type="molecule type" value="Genomic_DNA"/>
</dbReference>
<reference evidence="1 2" key="1">
    <citation type="submission" date="2018-06" db="EMBL/GenBank/DDBJ databases">
        <title>The draft genome sequence of Crocinitomix sp. SM1701.</title>
        <authorList>
            <person name="Zhang X."/>
        </authorList>
    </citation>
    <scope>NUCLEOTIDE SEQUENCE [LARGE SCALE GENOMIC DNA]</scope>
    <source>
        <strain evidence="1 2">SM1701</strain>
    </source>
</reference>
<dbReference type="Proteomes" id="UP000249248">
    <property type="component" value="Unassembled WGS sequence"/>
</dbReference>
<evidence type="ECO:0000313" key="2">
    <source>
        <dbReference type="Proteomes" id="UP000249248"/>
    </source>
</evidence>
<proteinExistence type="predicted"/>
<dbReference type="RefSeq" id="WP_111064032.1">
    <property type="nucleotide sequence ID" value="NZ_JBHUCU010000006.1"/>
</dbReference>
<dbReference type="Gene3D" id="1.20.1440.60">
    <property type="entry name" value="23S rRNA-intervening sequence"/>
    <property type="match status" value="1"/>
</dbReference>
<protein>
    <submittedName>
        <fullName evidence="1">Diversity-generating retroelement protein bAvd family protein</fullName>
    </submittedName>
</protein>
<organism evidence="1 2">
    <name type="scientific">Putridiphycobacter roseus</name>
    <dbReference type="NCBI Taxonomy" id="2219161"/>
    <lineage>
        <taxon>Bacteria</taxon>
        <taxon>Pseudomonadati</taxon>
        <taxon>Bacteroidota</taxon>
        <taxon>Flavobacteriia</taxon>
        <taxon>Flavobacteriales</taxon>
        <taxon>Crocinitomicaceae</taxon>
        <taxon>Putridiphycobacter</taxon>
    </lineage>
</organism>
<accession>A0A2W1MY85</accession>
<dbReference type="OrthoDB" id="9811959at2"/>
<dbReference type="SUPFAM" id="SSF158446">
    <property type="entry name" value="IVS-encoded protein-like"/>
    <property type="match status" value="1"/>
</dbReference>
<name>A0A2W1MY85_9FLAO</name>
<dbReference type="NCBIfam" id="TIGR02436">
    <property type="entry name" value="four helix bundle protein"/>
    <property type="match status" value="1"/>
</dbReference>
<dbReference type="InterPro" id="IPR036583">
    <property type="entry name" value="23S_rRNA_IVS_sf"/>
</dbReference>
<comment type="caution">
    <text evidence="1">The sequence shown here is derived from an EMBL/GenBank/DDBJ whole genome shotgun (WGS) entry which is preliminary data.</text>
</comment>
<dbReference type="PANTHER" id="PTHR38471:SF2">
    <property type="entry name" value="FOUR HELIX BUNDLE PROTEIN"/>
    <property type="match status" value="1"/>
</dbReference>
<dbReference type="Pfam" id="PF05635">
    <property type="entry name" value="23S_rRNA_IVP"/>
    <property type="match status" value="1"/>
</dbReference>
<sequence>MRDFRKKEVWKKGHFFAIEIYKITQNFPKSERFGITSQIRRASLSIPTNIVEGCTRFSKKEFANFINIAAGSAAEVEYLLEFSKEIDLRTLEQYTKPSSSIIEIRKMLNSLYRIIKNTK</sequence>
<keyword evidence="2" id="KW-1185">Reference proteome</keyword>
<evidence type="ECO:0000313" key="1">
    <source>
        <dbReference type="EMBL" id="PZE16334.1"/>
    </source>
</evidence>
<dbReference type="CDD" id="cd16377">
    <property type="entry name" value="23S_rRNA_IVP_like"/>
    <property type="match status" value="1"/>
</dbReference>
<dbReference type="InterPro" id="IPR012657">
    <property type="entry name" value="23S_rRNA-intervening_sequence"/>
</dbReference>
<dbReference type="PANTHER" id="PTHR38471">
    <property type="entry name" value="FOUR HELIX BUNDLE PROTEIN"/>
    <property type="match status" value="1"/>
</dbReference>
<gene>
    <name evidence="1" type="ORF">DNU06_13555</name>
</gene>